<keyword evidence="2" id="KW-0963">Cytoplasm</keyword>
<dbReference type="PANTHER" id="PTHR46006">
    <property type="entry name" value="RHO GUANINE NUCLEOTIDE EXCHANGE FACTOR AT 64C, ISOFORM A"/>
    <property type="match status" value="1"/>
</dbReference>
<keyword evidence="6" id="KW-1185">Reference proteome</keyword>
<feature type="compositionally biased region" description="Polar residues" evidence="3">
    <location>
        <begin position="13"/>
        <end position="25"/>
    </location>
</feature>
<feature type="region of interest" description="Disordered" evidence="3">
    <location>
        <begin position="1303"/>
        <end position="1322"/>
    </location>
</feature>
<feature type="compositionally biased region" description="Basic and acidic residues" evidence="3">
    <location>
        <begin position="249"/>
        <end position="261"/>
    </location>
</feature>
<feature type="compositionally biased region" description="Basic and acidic residues" evidence="3">
    <location>
        <begin position="179"/>
        <end position="189"/>
    </location>
</feature>
<comment type="subcellular location">
    <subcellularLocation>
        <location evidence="1">Cytoplasm</location>
    </subcellularLocation>
</comment>
<gene>
    <name evidence="5" type="ORF">LAESUDRAFT_815982</name>
</gene>
<evidence type="ECO:0000256" key="3">
    <source>
        <dbReference type="SAM" id="MobiDB-lite"/>
    </source>
</evidence>
<evidence type="ECO:0000313" key="6">
    <source>
        <dbReference type="Proteomes" id="UP000076871"/>
    </source>
</evidence>
<accession>A0A165BLQ3</accession>
<dbReference type="GO" id="GO:0005737">
    <property type="term" value="C:cytoplasm"/>
    <property type="evidence" value="ECO:0007669"/>
    <property type="project" value="UniProtKB-SubCell"/>
</dbReference>
<feature type="compositionally biased region" description="Polar residues" evidence="3">
    <location>
        <begin position="679"/>
        <end position="688"/>
    </location>
</feature>
<evidence type="ECO:0000256" key="1">
    <source>
        <dbReference type="ARBA" id="ARBA00004496"/>
    </source>
</evidence>
<dbReference type="SUPFAM" id="SSF48065">
    <property type="entry name" value="DBL homology domain (DH-domain)"/>
    <property type="match status" value="1"/>
</dbReference>
<dbReference type="InterPro" id="IPR051480">
    <property type="entry name" value="Endocytic_GEF_Adapter"/>
</dbReference>
<dbReference type="SMART" id="SM00325">
    <property type="entry name" value="RhoGEF"/>
    <property type="match status" value="1"/>
</dbReference>
<feature type="region of interest" description="Disordered" evidence="3">
    <location>
        <begin position="166"/>
        <end position="365"/>
    </location>
</feature>
<feature type="domain" description="DH" evidence="4">
    <location>
        <begin position="992"/>
        <end position="1184"/>
    </location>
</feature>
<feature type="region of interest" description="Disordered" evidence="3">
    <location>
        <begin position="653"/>
        <end position="877"/>
    </location>
</feature>
<feature type="compositionally biased region" description="Basic and acidic residues" evidence="3">
    <location>
        <begin position="1254"/>
        <end position="1269"/>
    </location>
</feature>
<dbReference type="GO" id="GO:0005085">
    <property type="term" value="F:guanyl-nucleotide exchange factor activity"/>
    <property type="evidence" value="ECO:0007669"/>
    <property type="project" value="InterPro"/>
</dbReference>
<sequence length="1540" mass="170374">MPLARSRFRSKSRSPAPNVSSSPAFTISASRTPAFLPPSHYAAAAGLQYPSPRPPGPVSSTPERAGSSLLQTISPCVLTSPAPPSRTEFPASEGNQSAPVAPGSHLNRMSRLISRSPGRPMSRSFGRSTPKSGQREQEKGQNTDMPSPLVDIPLVEMQLIPTLRDTVDRMTHPPPPSNRFEEGLDDLHGSRSTMASRTPVDSFGAFDPSHEIDSYRMRQTVEDYRSPSQASRPRTQASSVVTAIAGPLRTERAQYPRESRRTHSPPKTSSALSATPFKRSLLPTVVESSDNAARSPGQSLRKARPWNSPSNPINVPDSHDSPALNQTRGRGRSGPQNLVESEARTAPSTQSKSLLPRPNGESIAKPNLVAPLLSSGTPRSKIPHGTPKLVVATQSPLRARSNIPRPSHTSASASDSTSDIEKTISYVPRPSVPHRSQGLHEIFDNENDDRGRRRMHQPYGTGSRGRAASTALRDLGRQSVAMQLRDRYNRTQAATQQMPVGLGFHLHPNEEENPYGTETDESDEHSVYDEPDDQESRGSDSAIDSPAEEEALADQYKTVPSAFDTIRGSFSEHREETEKTRQREALMGIVHNLHVDYESYPANGRRSVLSQSDSGAYHEQGIAITVSQELHPDGVDDAGHSLLPIVEERYSRTSSRYDDESVYSAEGDEESLNEVEGECSSQQASTNLWARESLAGPLPSSSGRNRGDRSSIRHEEATEASVKRISRVASPLPAPVVSSERQRRRSQPFDHNIEVPYTASSDARRRTQTDMRQTPKLSPRTESSPRRTSKRYIEPDRTPQVAAGKFSHQSDDSSDLSVLDSYAGQNAADREREGFGIPRSLSYGAGSSEEAEETTDSRGSVSRSASDDSMAGSRPRMSRYFSGTSEIWQEQNGRDALSQGAHTLFEVLADGSAGSSVQPGAHSSRIRQCEDYDTIRRRQSRSEPQQAHSSRVEREPSPRAKAEPSIKASWRSMLNLSTFNALLSRYGPMEVQRQEVIYKLFIEEKAFVKHSRAVVASFILPLRSHDTKSWLPGVPADISRLFDWYEDIVNLHAGVARVLKSATRPWQTGGVVDAFAAHLLAIAPKLEVYQPYIARIDEVKELLATRIDDPQDEFGEYVRMRQQEEAWSGHTLEDLLQEPVNRLGTYPETFERLLDVTPKHHVDHLPTVFLLSSIRTMIEVLEEVRIREEEYDFVKDIFSRIVGIPQSARLAKRERRLLHHGVLHRIPSNEKPHAYREPSPPVTPTLQINGKPIDGGRRKPGRPRDDPQRMSRLASAIHDWHVRRARPGSISSSASSSLSLWSRSTAESSKATPLTPASDAFGRPREDVVPLQALVFDDLVVFMTPAHAGTGGAVQDGECEDQWALLEEVGLARVLYVTEREEDANSCNVILDLLPLNSDQAGTGSVPQAVPVVELTVSIPTVHEDPESFQYWLAALHQSQEHTTHALSFAGFSYASSSGGSSGLDINSDLHQDTFQAMKSIVSCGMPLPKSPSMQFQEKRDEVGQEREREERAWWSLRFQQVIRDVQRQRRAGMSFARAS</sequence>
<dbReference type="Gene3D" id="1.20.900.10">
    <property type="entry name" value="Dbl homology (DH) domain"/>
    <property type="match status" value="1"/>
</dbReference>
<feature type="compositionally biased region" description="Basic and acidic residues" evidence="3">
    <location>
        <begin position="208"/>
        <end position="225"/>
    </location>
</feature>
<protein>
    <recommendedName>
        <fullName evidence="4">DH domain-containing protein</fullName>
    </recommendedName>
</protein>
<reference evidence="5 6" key="1">
    <citation type="journal article" date="2016" name="Mol. Biol. Evol.">
        <title>Comparative Genomics of Early-Diverging Mushroom-Forming Fungi Provides Insights into the Origins of Lignocellulose Decay Capabilities.</title>
        <authorList>
            <person name="Nagy L.G."/>
            <person name="Riley R."/>
            <person name="Tritt A."/>
            <person name="Adam C."/>
            <person name="Daum C."/>
            <person name="Floudas D."/>
            <person name="Sun H."/>
            <person name="Yadav J.S."/>
            <person name="Pangilinan J."/>
            <person name="Larsson K.H."/>
            <person name="Matsuura K."/>
            <person name="Barry K."/>
            <person name="Labutti K."/>
            <person name="Kuo R."/>
            <person name="Ohm R.A."/>
            <person name="Bhattacharya S.S."/>
            <person name="Shirouzu T."/>
            <person name="Yoshinaga Y."/>
            <person name="Martin F.M."/>
            <person name="Grigoriev I.V."/>
            <person name="Hibbett D.S."/>
        </authorList>
    </citation>
    <scope>NUCLEOTIDE SEQUENCE [LARGE SCALE GENOMIC DNA]</scope>
    <source>
        <strain evidence="5 6">93-53</strain>
    </source>
</reference>
<feature type="region of interest" description="Disordered" evidence="3">
    <location>
        <begin position="1228"/>
        <end position="1269"/>
    </location>
</feature>
<dbReference type="PANTHER" id="PTHR46006:SF6">
    <property type="entry name" value="INTERSECTIN-2 ISOFORM X1"/>
    <property type="match status" value="1"/>
</dbReference>
<organism evidence="5 6">
    <name type="scientific">Laetiporus sulphureus 93-53</name>
    <dbReference type="NCBI Taxonomy" id="1314785"/>
    <lineage>
        <taxon>Eukaryota</taxon>
        <taxon>Fungi</taxon>
        <taxon>Dikarya</taxon>
        <taxon>Basidiomycota</taxon>
        <taxon>Agaricomycotina</taxon>
        <taxon>Agaricomycetes</taxon>
        <taxon>Polyporales</taxon>
        <taxon>Laetiporus</taxon>
    </lineage>
</organism>
<dbReference type="Pfam" id="PF00621">
    <property type="entry name" value="RhoGEF"/>
    <property type="match status" value="1"/>
</dbReference>
<dbReference type="Proteomes" id="UP000076871">
    <property type="component" value="Unassembled WGS sequence"/>
</dbReference>
<dbReference type="InParanoid" id="A0A165BLQ3"/>
<feature type="compositionally biased region" description="Basic and acidic residues" evidence="3">
    <location>
        <begin position="705"/>
        <end position="717"/>
    </location>
</feature>
<evidence type="ECO:0000256" key="2">
    <source>
        <dbReference type="ARBA" id="ARBA00022490"/>
    </source>
</evidence>
<dbReference type="GO" id="GO:0035025">
    <property type="term" value="P:positive regulation of Rho protein signal transduction"/>
    <property type="evidence" value="ECO:0007669"/>
    <property type="project" value="TreeGrafter"/>
</dbReference>
<feature type="compositionally biased region" description="Polar residues" evidence="3">
    <location>
        <begin position="323"/>
        <end position="339"/>
    </location>
</feature>
<feature type="region of interest" description="Disordered" evidence="3">
    <location>
        <begin position="45"/>
        <end position="152"/>
    </location>
</feature>
<dbReference type="GeneID" id="63831762"/>
<evidence type="ECO:0000259" key="4">
    <source>
        <dbReference type="PROSITE" id="PS50010"/>
    </source>
</evidence>
<feature type="compositionally biased region" description="Basic residues" evidence="3">
    <location>
        <begin position="1"/>
        <end position="12"/>
    </location>
</feature>
<dbReference type="PROSITE" id="PS50010">
    <property type="entry name" value="DH_2"/>
    <property type="match status" value="1"/>
</dbReference>
<name>A0A165BLQ3_9APHY</name>
<dbReference type="InterPro" id="IPR000219">
    <property type="entry name" value="DH_dom"/>
</dbReference>
<evidence type="ECO:0000313" key="5">
    <source>
        <dbReference type="EMBL" id="KZT01281.1"/>
    </source>
</evidence>
<dbReference type="EMBL" id="KV427667">
    <property type="protein sequence ID" value="KZT01281.1"/>
    <property type="molecule type" value="Genomic_DNA"/>
</dbReference>
<feature type="region of interest" description="Disordered" evidence="3">
    <location>
        <begin position="395"/>
        <end position="472"/>
    </location>
</feature>
<feature type="region of interest" description="Disordered" evidence="3">
    <location>
        <begin position="1"/>
        <end position="25"/>
    </location>
</feature>
<feature type="region of interest" description="Disordered" evidence="3">
    <location>
        <begin position="936"/>
        <end position="966"/>
    </location>
</feature>
<feature type="compositionally biased region" description="Polar residues" evidence="3">
    <location>
        <begin position="58"/>
        <end position="74"/>
    </location>
</feature>
<feature type="compositionally biased region" description="Polar residues" evidence="3">
    <location>
        <begin position="226"/>
        <end position="241"/>
    </location>
</feature>
<dbReference type="OrthoDB" id="1716625at2759"/>
<dbReference type="InterPro" id="IPR035899">
    <property type="entry name" value="DBL_dom_sf"/>
</dbReference>
<feature type="compositionally biased region" description="Basic and acidic residues" evidence="3">
    <location>
        <begin position="950"/>
        <end position="964"/>
    </location>
</feature>
<feature type="region of interest" description="Disordered" evidence="3">
    <location>
        <begin position="497"/>
        <end position="559"/>
    </location>
</feature>
<dbReference type="RefSeq" id="XP_040759021.1">
    <property type="nucleotide sequence ID" value="XM_040914735.1"/>
</dbReference>
<feature type="compositionally biased region" description="Acidic residues" evidence="3">
    <location>
        <begin position="666"/>
        <end position="677"/>
    </location>
</feature>
<proteinExistence type="predicted"/>
<dbReference type="STRING" id="1314785.A0A165BLQ3"/>
<feature type="compositionally biased region" description="Basic and acidic residues" evidence="3">
    <location>
        <begin position="524"/>
        <end position="538"/>
    </location>
</feature>
<feature type="compositionally biased region" description="Polar residues" evidence="3">
    <location>
        <begin position="286"/>
        <end position="298"/>
    </location>
</feature>